<feature type="compositionally biased region" description="Polar residues" evidence="1">
    <location>
        <begin position="79"/>
        <end position="90"/>
    </location>
</feature>
<evidence type="ECO:0000256" key="1">
    <source>
        <dbReference type="SAM" id="MobiDB-lite"/>
    </source>
</evidence>
<dbReference type="EMBL" id="KV722444">
    <property type="protein sequence ID" value="OCH88750.1"/>
    <property type="molecule type" value="Genomic_DNA"/>
</dbReference>
<dbReference type="OrthoDB" id="3229208at2759"/>
<dbReference type="GO" id="GO:0006338">
    <property type="term" value="P:chromatin remodeling"/>
    <property type="evidence" value="ECO:0007669"/>
    <property type="project" value="InterPro"/>
</dbReference>
<keyword evidence="3" id="KW-1185">Reference proteome</keyword>
<dbReference type="Proteomes" id="UP000250043">
    <property type="component" value="Unassembled WGS sequence"/>
</dbReference>
<feature type="region of interest" description="Disordered" evidence="1">
    <location>
        <begin position="382"/>
        <end position="447"/>
    </location>
</feature>
<dbReference type="InterPro" id="IPR013175">
    <property type="entry name" value="INO80_su_Ies4"/>
</dbReference>
<proteinExistence type="predicted"/>
<organism evidence="2 3">
    <name type="scientific">Obba rivulosa</name>
    <dbReference type="NCBI Taxonomy" id="1052685"/>
    <lineage>
        <taxon>Eukaryota</taxon>
        <taxon>Fungi</taxon>
        <taxon>Dikarya</taxon>
        <taxon>Basidiomycota</taxon>
        <taxon>Agaricomycotina</taxon>
        <taxon>Agaricomycetes</taxon>
        <taxon>Polyporales</taxon>
        <taxon>Gelatoporiaceae</taxon>
        <taxon>Obba</taxon>
    </lineage>
</organism>
<gene>
    <name evidence="2" type="ORF">OBBRIDRAFT_888860</name>
</gene>
<feature type="region of interest" description="Disordered" evidence="1">
    <location>
        <begin position="179"/>
        <end position="255"/>
    </location>
</feature>
<feature type="compositionally biased region" description="Polar residues" evidence="1">
    <location>
        <begin position="402"/>
        <end position="426"/>
    </location>
</feature>
<accession>A0A8E2DHZ2</accession>
<dbReference type="GO" id="GO:0031011">
    <property type="term" value="C:Ino80 complex"/>
    <property type="evidence" value="ECO:0007669"/>
    <property type="project" value="InterPro"/>
</dbReference>
<sequence length="447" mass="47221">MSFRVAPWKTYDPSLEARSDSLVGNNIQIANMAEDVDMDAPQISTLREDDTPEPPPTPARTSKFRVKLLVNEAKRAGSLASTSSQKQGQADSDEDDEDEEEDQLIDDDDEAPQPVVIAPPPIAPSTTRGTGTKRGRGRGGGRKRGGRAGAPGVHPPAPAQDPGVSMTWFEVAQPELAPSMAMGMHGEAVAGPPQPPARKKPGPPKGTPRAIRKKPAKAPKPIAPGLREEIESISEAPPTAASSPLPVHDDHSPEPDVHIPAGVAIPLIDDANLEGVPLPIYPLPSKPFPVQPPPKIGTGFAPVIPLDRSGKPVRRWRQVNREIRGIAGGRWFAKTWVGEKESEFATATTSASSAAVQAANAIAEREFGSSSLSGLGKIAFLNPKGSTSSARPPPIKPKATRVESTNSVPLSRATSVGSETPLSVQMQKKRSTLSDTLNSEILPAPVQ</sequence>
<feature type="compositionally biased region" description="Basic residues" evidence="1">
    <location>
        <begin position="131"/>
        <end position="146"/>
    </location>
</feature>
<feature type="region of interest" description="Disordered" evidence="1">
    <location>
        <begin position="33"/>
        <end position="165"/>
    </location>
</feature>
<protein>
    <submittedName>
        <fullName evidence="2">Uncharacterized protein</fullName>
    </submittedName>
</protein>
<dbReference type="AlphaFoldDB" id="A0A8E2DHZ2"/>
<evidence type="ECO:0000313" key="2">
    <source>
        <dbReference type="EMBL" id="OCH88750.1"/>
    </source>
</evidence>
<dbReference type="Pfam" id="PF08193">
    <property type="entry name" value="INO80_Ies4"/>
    <property type="match status" value="1"/>
</dbReference>
<evidence type="ECO:0000313" key="3">
    <source>
        <dbReference type="Proteomes" id="UP000250043"/>
    </source>
</evidence>
<name>A0A8E2DHZ2_9APHY</name>
<reference evidence="2 3" key="1">
    <citation type="submission" date="2016-07" db="EMBL/GenBank/DDBJ databases">
        <title>Draft genome of the white-rot fungus Obba rivulosa 3A-2.</title>
        <authorList>
            <consortium name="DOE Joint Genome Institute"/>
            <person name="Miettinen O."/>
            <person name="Riley R."/>
            <person name="Acob R."/>
            <person name="Barry K."/>
            <person name="Cullen D."/>
            <person name="De Vries R."/>
            <person name="Hainaut M."/>
            <person name="Hatakka A."/>
            <person name="Henrissat B."/>
            <person name="Hilden K."/>
            <person name="Kuo R."/>
            <person name="Labutti K."/>
            <person name="Lipzen A."/>
            <person name="Makela M.R."/>
            <person name="Sandor L."/>
            <person name="Spatafora J.W."/>
            <person name="Grigoriev I.V."/>
            <person name="Hibbett D.S."/>
        </authorList>
    </citation>
    <scope>NUCLEOTIDE SEQUENCE [LARGE SCALE GENOMIC DNA]</scope>
    <source>
        <strain evidence="2 3">3A-2</strain>
    </source>
</reference>
<feature type="compositionally biased region" description="Acidic residues" evidence="1">
    <location>
        <begin position="91"/>
        <end position="111"/>
    </location>
</feature>